<comment type="caution">
    <text evidence="1">The sequence shown here is derived from an EMBL/GenBank/DDBJ whole genome shotgun (WGS) entry which is preliminary data.</text>
</comment>
<dbReference type="EMBL" id="BAAADV010000001">
    <property type="protein sequence ID" value="GAA0663924.1"/>
    <property type="molecule type" value="Genomic_DNA"/>
</dbReference>
<proteinExistence type="predicted"/>
<evidence type="ECO:0000313" key="2">
    <source>
        <dbReference type="Proteomes" id="UP001500420"/>
    </source>
</evidence>
<protein>
    <recommendedName>
        <fullName evidence="3">PRC-barrel domain-containing protein</fullName>
    </recommendedName>
</protein>
<gene>
    <name evidence="1" type="ORF">GCM10009020_05880</name>
</gene>
<reference evidence="1 2" key="1">
    <citation type="journal article" date="2019" name="Int. J. Syst. Evol. Microbiol.">
        <title>The Global Catalogue of Microorganisms (GCM) 10K type strain sequencing project: providing services to taxonomists for standard genome sequencing and annotation.</title>
        <authorList>
            <consortium name="The Broad Institute Genomics Platform"/>
            <consortium name="The Broad Institute Genome Sequencing Center for Infectious Disease"/>
            <person name="Wu L."/>
            <person name="Ma J."/>
        </authorList>
    </citation>
    <scope>NUCLEOTIDE SEQUENCE [LARGE SCALE GENOMIC DNA]</scope>
    <source>
        <strain evidence="1 2">JCM 16328</strain>
    </source>
</reference>
<keyword evidence="2" id="KW-1185">Reference proteome</keyword>
<sequence length="76" mass="7900">MSSLSDAVGSIVVDAAGDRVGVVTDSDGDRLFVRPEPGALDAVASKFGWMEARRDAYPLAPEHVATAGGGTVRLRE</sequence>
<dbReference type="AlphaFoldDB" id="A0AAV3T6Q5"/>
<dbReference type="RefSeq" id="WP_343772360.1">
    <property type="nucleotide sequence ID" value="NZ_BAAADV010000001.1"/>
</dbReference>
<accession>A0AAV3T6Q5</accession>
<organism evidence="1 2">
    <name type="scientific">Natronoarchaeum mannanilyticum</name>
    <dbReference type="NCBI Taxonomy" id="926360"/>
    <lineage>
        <taxon>Archaea</taxon>
        <taxon>Methanobacteriati</taxon>
        <taxon>Methanobacteriota</taxon>
        <taxon>Stenosarchaea group</taxon>
        <taxon>Halobacteria</taxon>
        <taxon>Halobacteriales</taxon>
        <taxon>Natronoarchaeaceae</taxon>
    </lineage>
</organism>
<evidence type="ECO:0000313" key="1">
    <source>
        <dbReference type="EMBL" id="GAA0663924.1"/>
    </source>
</evidence>
<dbReference type="Proteomes" id="UP001500420">
    <property type="component" value="Unassembled WGS sequence"/>
</dbReference>
<evidence type="ECO:0008006" key="3">
    <source>
        <dbReference type="Google" id="ProtNLM"/>
    </source>
</evidence>
<name>A0AAV3T6Q5_9EURY</name>